<comment type="pathway">
    <text evidence="1 11">Metabolic intermediate biosynthesis; 1-deoxy-D-xylulose 5-phosphate biosynthesis; 1-deoxy-D-xylulose 5-phosphate from D-glyceraldehyde 3-phosphate and pyruvate: step 1/1.</text>
</comment>
<dbReference type="NCBIfam" id="NF003933">
    <property type="entry name" value="PRK05444.2-2"/>
    <property type="match status" value="1"/>
</dbReference>
<feature type="binding site" evidence="11">
    <location>
        <position position="72"/>
    </location>
    <ligand>
        <name>thiamine diphosphate</name>
        <dbReference type="ChEBI" id="CHEBI:58937"/>
    </ligand>
</feature>
<feature type="binding site" evidence="11">
    <location>
        <position position="366"/>
    </location>
    <ligand>
        <name>thiamine diphosphate</name>
        <dbReference type="ChEBI" id="CHEBI:58937"/>
    </ligand>
</feature>
<feature type="binding site" evidence="11">
    <location>
        <position position="174"/>
    </location>
    <ligand>
        <name>thiamine diphosphate</name>
        <dbReference type="ChEBI" id="CHEBI:58937"/>
    </ligand>
</feature>
<dbReference type="OrthoDB" id="9803371at2"/>
<evidence type="ECO:0000256" key="2">
    <source>
        <dbReference type="ARBA" id="ARBA00011081"/>
    </source>
</evidence>
<evidence type="ECO:0000313" key="13">
    <source>
        <dbReference type="EMBL" id="SDD33379.1"/>
    </source>
</evidence>
<dbReference type="PANTHER" id="PTHR43322:SF5">
    <property type="entry name" value="1-DEOXY-D-XYLULOSE-5-PHOSPHATE SYNTHASE, CHLOROPLASTIC"/>
    <property type="match status" value="1"/>
</dbReference>
<dbReference type="GO" id="GO:0019288">
    <property type="term" value="P:isopentenyl diphosphate biosynthetic process, methylerythritol 4-phosphate pathway"/>
    <property type="evidence" value="ECO:0007669"/>
    <property type="project" value="TreeGrafter"/>
</dbReference>
<dbReference type="SUPFAM" id="SSF52518">
    <property type="entry name" value="Thiamin diphosphate-binding fold (THDP-binding)"/>
    <property type="match status" value="2"/>
</dbReference>
<comment type="subunit">
    <text evidence="3 11">Homodimer.</text>
</comment>
<feature type="binding site" evidence="11">
    <location>
        <position position="174"/>
    </location>
    <ligand>
        <name>Mg(2+)</name>
        <dbReference type="ChEBI" id="CHEBI:18420"/>
    </ligand>
</feature>
<evidence type="ECO:0000313" key="14">
    <source>
        <dbReference type="Proteomes" id="UP000198995"/>
    </source>
</evidence>
<comment type="cofactor">
    <cofactor evidence="11">
        <name>thiamine diphosphate</name>
        <dbReference type="ChEBI" id="CHEBI:58937"/>
    </cofactor>
    <text evidence="11">Binds 1 thiamine pyrophosphate per subunit.</text>
</comment>
<dbReference type="PANTHER" id="PTHR43322">
    <property type="entry name" value="1-D-DEOXYXYLULOSE 5-PHOSPHATE SYNTHASE-RELATED"/>
    <property type="match status" value="1"/>
</dbReference>
<keyword evidence="9 11" id="KW-0414">Isoprene biosynthesis</keyword>
<feature type="domain" description="Transketolase-like pyrimidine-binding" evidence="12">
    <location>
        <begin position="315"/>
        <end position="479"/>
    </location>
</feature>
<dbReference type="SUPFAM" id="SSF52922">
    <property type="entry name" value="TK C-terminal domain-like"/>
    <property type="match status" value="1"/>
</dbReference>
<dbReference type="GO" id="GO:0009228">
    <property type="term" value="P:thiamine biosynthetic process"/>
    <property type="evidence" value="ECO:0007669"/>
    <property type="project" value="UniProtKB-UniRule"/>
</dbReference>
<dbReference type="Pfam" id="PF02780">
    <property type="entry name" value="Transketolase_C"/>
    <property type="match status" value="1"/>
</dbReference>
<keyword evidence="6 11" id="KW-0460">Magnesium</keyword>
<comment type="similarity">
    <text evidence="2 11">Belongs to the transketolase family. DXPS subfamily.</text>
</comment>
<proteinExistence type="inferred from homology"/>
<dbReference type="InterPro" id="IPR009014">
    <property type="entry name" value="Transketo_C/PFOR_II"/>
</dbReference>
<dbReference type="NCBIfam" id="TIGR00204">
    <property type="entry name" value="dxs"/>
    <property type="match status" value="1"/>
</dbReference>
<feature type="binding site" evidence="11">
    <location>
        <position position="285"/>
    </location>
    <ligand>
        <name>thiamine diphosphate</name>
        <dbReference type="ChEBI" id="CHEBI:58937"/>
    </ligand>
</feature>
<evidence type="ECO:0000256" key="10">
    <source>
        <dbReference type="ARBA" id="ARBA00055605"/>
    </source>
</evidence>
<dbReference type="FunFam" id="3.40.50.970:FF:000005">
    <property type="entry name" value="1-deoxy-D-xylulose-5-phosphate synthase"/>
    <property type="match status" value="1"/>
</dbReference>
<comment type="cofactor">
    <cofactor evidence="11">
        <name>Mg(2+)</name>
        <dbReference type="ChEBI" id="CHEBI:18420"/>
    </cofactor>
    <text evidence="11">Binds 1 Mg(2+) ion per subunit.</text>
</comment>
<dbReference type="AlphaFoldDB" id="A0A1G6TWE4"/>
<keyword evidence="5 11" id="KW-0479">Metal-binding</keyword>
<dbReference type="STRING" id="2741.SAMN04489866_102260"/>
<dbReference type="InterPro" id="IPR033248">
    <property type="entry name" value="Transketolase_C"/>
</dbReference>
<accession>A0A1G6TWE4</accession>
<evidence type="ECO:0000256" key="1">
    <source>
        <dbReference type="ARBA" id="ARBA00004980"/>
    </source>
</evidence>
<evidence type="ECO:0000256" key="5">
    <source>
        <dbReference type="ARBA" id="ARBA00022723"/>
    </source>
</evidence>
<dbReference type="Proteomes" id="UP000198995">
    <property type="component" value="Unassembled WGS sequence"/>
</dbReference>
<dbReference type="InterPro" id="IPR005475">
    <property type="entry name" value="Transketolase-like_Pyr-bd"/>
</dbReference>
<evidence type="ECO:0000256" key="4">
    <source>
        <dbReference type="ARBA" id="ARBA00022679"/>
    </source>
</evidence>
<dbReference type="CDD" id="cd07033">
    <property type="entry name" value="TPP_PYR_DXS_TK_like"/>
    <property type="match status" value="1"/>
</dbReference>
<name>A0A1G6TWE4_PEPNI</name>
<dbReference type="GO" id="GO:0030976">
    <property type="term" value="F:thiamine pyrophosphate binding"/>
    <property type="evidence" value="ECO:0007669"/>
    <property type="project" value="UniProtKB-UniRule"/>
</dbReference>
<evidence type="ECO:0000259" key="12">
    <source>
        <dbReference type="SMART" id="SM00861"/>
    </source>
</evidence>
<dbReference type="GO" id="GO:0000287">
    <property type="term" value="F:magnesium ion binding"/>
    <property type="evidence" value="ECO:0007669"/>
    <property type="project" value="UniProtKB-UniRule"/>
</dbReference>
<dbReference type="Pfam" id="PF02779">
    <property type="entry name" value="Transket_pyr"/>
    <property type="match status" value="1"/>
</dbReference>
<dbReference type="GO" id="GO:0016114">
    <property type="term" value="P:terpenoid biosynthetic process"/>
    <property type="evidence" value="ECO:0007669"/>
    <property type="project" value="UniProtKB-UniRule"/>
</dbReference>
<feature type="binding site" evidence="11">
    <location>
        <begin position="146"/>
        <end position="147"/>
    </location>
    <ligand>
        <name>thiamine diphosphate</name>
        <dbReference type="ChEBI" id="CHEBI:58937"/>
    </ligand>
</feature>
<dbReference type="Pfam" id="PF13292">
    <property type="entry name" value="DXP_synthase_N"/>
    <property type="match status" value="1"/>
</dbReference>
<evidence type="ECO:0000256" key="9">
    <source>
        <dbReference type="ARBA" id="ARBA00023229"/>
    </source>
</evidence>
<protein>
    <recommendedName>
        <fullName evidence="11">1-deoxy-D-xylulose-5-phosphate synthase</fullName>
        <ecNumber evidence="11">2.2.1.7</ecNumber>
    </recommendedName>
    <alternativeName>
        <fullName evidence="11">1-deoxyxylulose-5-phosphate synthase</fullName>
        <shortName evidence="11">DXP synthase</shortName>
        <shortName evidence="11">DXPS</shortName>
    </alternativeName>
</protein>
<dbReference type="EC" id="2.2.1.7" evidence="11"/>
<feature type="binding site" evidence="11">
    <location>
        <begin position="114"/>
        <end position="116"/>
    </location>
    <ligand>
        <name>thiamine diphosphate</name>
        <dbReference type="ChEBI" id="CHEBI:58937"/>
    </ligand>
</feature>
<evidence type="ECO:0000256" key="7">
    <source>
        <dbReference type="ARBA" id="ARBA00022977"/>
    </source>
</evidence>
<comment type="catalytic activity">
    <reaction evidence="11">
        <text>D-glyceraldehyde 3-phosphate + pyruvate + H(+) = 1-deoxy-D-xylulose 5-phosphate + CO2</text>
        <dbReference type="Rhea" id="RHEA:12605"/>
        <dbReference type="ChEBI" id="CHEBI:15361"/>
        <dbReference type="ChEBI" id="CHEBI:15378"/>
        <dbReference type="ChEBI" id="CHEBI:16526"/>
        <dbReference type="ChEBI" id="CHEBI:57792"/>
        <dbReference type="ChEBI" id="CHEBI:59776"/>
        <dbReference type="EC" id="2.2.1.7"/>
    </reaction>
</comment>
<dbReference type="CDD" id="cd02007">
    <property type="entry name" value="TPP_DXS"/>
    <property type="match status" value="1"/>
</dbReference>
<dbReference type="UniPathway" id="UPA00064">
    <property type="reaction ID" value="UER00091"/>
</dbReference>
<dbReference type="PROSITE" id="PS00802">
    <property type="entry name" value="TRANSKETOLASE_2"/>
    <property type="match status" value="1"/>
</dbReference>
<reference evidence="13 14" key="1">
    <citation type="submission" date="2016-10" db="EMBL/GenBank/DDBJ databases">
        <authorList>
            <person name="de Groot N.N."/>
        </authorList>
    </citation>
    <scope>NUCLEOTIDE SEQUENCE [LARGE SCALE GENOMIC DNA]</scope>
    <source>
        <strain evidence="13 14">DSM 20475</strain>
    </source>
</reference>
<dbReference type="HAMAP" id="MF_00315">
    <property type="entry name" value="DXP_synth"/>
    <property type="match status" value="1"/>
</dbReference>
<dbReference type="EMBL" id="FNAF01000002">
    <property type="protein sequence ID" value="SDD33379.1"/>
    <property type="molecule type" value="Genomic_DNA"/>
</dbReference>
<dbReference type="InterPro" id="IPR029061">
    <property type="entry name" value="THDP-binding"/>
</dbReference>
<keyword evidence="4 11" id="KW-0808">Transferase</keyword>
<dbReference type="GO" id="GO:0008661">
    <property type="term" value="F:1-deoxy-D-xylulose-5-phosphate synthase activity"/>
    <property type="evidence" value="ECO:0007669"/>
    <property type="project" value="UniProtKB-UniRule"/>
</dbReference>
<keyword evidence="7 11" id="KW-0784">Thiamine biosynthesis</keyword>
<evidence type="ECO:0000256" key="3">
    <source>
        <dbReference type="ARBA" id="ARBA00011738"/>
    </source>
</evidence>
<dbReference type="FunFam" id="3.40.50.920:FF:000002">
    <property type="entry name" value="1-deoxy-D-xylulose-5-phosphate synthase"/>
    <property type="match status" value="1"/>
</dbReference>
<dbReference type="InterPro" id="IPR005477">
    <property type="entry name" value="Dxylulose-5-P_synthase"/>
</dbReference>
<keyword evidence="14" id="KW-1185">Reference proteome</keyword>
<comment type="function">
    <text evidence="10 11">Catalyzes the acyloin condensation reaction between C atoms 2 and 3 of pyruvate and glyceraldehyde 3-phosphate to yield 1-deoxy-D-xylulose-5-phosphate (DXP).</text>
</comment>
<gene>
    <name evidence="11" type="primary">dxs</name>
    <name evidence="13" type="ORF">SAMN04489866_102260</name>
</gene>
<sequence>MLLNSIHEPKDLRKLSADQLKQLAAEIRQRLIRVTSENGGHLAPNLGAVELTLALHAAFNAPEDKIIWDVGHQSYVHKLLTGRNDAFFDTLRTYQGMSGFPKRAESPYDTFGTGHASTSVSAATGFALARDLRQEKNEVIAVIGDGALTGGEVFEALNYAGHLQLNMKVILNDNDMSIDANVGGLADYLTRLRSDPGYQRAKEDLDNFLNRIPTVGSRMADMADRLKDTMKYMLVAGSFFEELGFKYYGPINGHDISAMRQVFENTKGLRRPVLIHVITKKGKGYGPAEKNPDKFHGTGPFCVETGQPKKQKTQPTYTDVFADTLITLAKRNNRICAITAAMGSGTGVAKFNQVFPDRAFDVGIAEGHATTMATALALEGMQPVLALYSSFMQRGFDQLIHDCALQKAPVVFALDRAGLVGEDGPTHHGVFDLSYLRLIPNLTVMAPKDERELQNMLYSAVEYGTPVALRYPRGAGPGAATSDIFDYIPPGKSEVLAQGKDLTLLAVGSMVATAQAAADRLREQGYEVGLVNARFVSPLDMTMLEAVFRETDLVVTLEENVLAGGFGSAVSEWAADQDLVKPMLRIGIPNAFIEAGNVNLLKESIQLDVDGVVAQISARLKGCRADG</sequence>
<evidence type="ECO:0000256" key="11">
    <source>
        <dbReference type="HAMAP-Rule" id="MF_00315"/>
    </source>
</evidence>
<dbReference type="Gene3D" id="3.40.50.970">
    <property type="match status" value="2"/>
</dbReference>
<organism evidence="13 14">
    <name type="scientific">Peptococcus niger</name>
    <dbReference type="NCBI Taxonomy" id="2741"/>
    <lineage>
        <taxon>Bacteria</taxon>
        <taxon>Bacillati</taxon>
        <taxon>Bacillota</taxon>
        <taxon>Clostridia</taxon>
        <taxon>Eubacteriales</taxon>
        <taxon>Peptococcaceae</taxon>
        <taxon>Peptococcus</taxon>
    </lineage>
</organism>
<dbReference type="Gene3D" id="3.40.50.920">
    <property type="match status" value="1"/>
</dbReference>
<dbReference type="SMART" id="SM00861">
    <property type="entry name" value="Transket_pyr"/>
    <property type="match status" value="1"/>
</dbReference>
<evidence type="ECO:0000256" key="6">
    <source>
        <dbReference type="ARBA" id="ARBA00022842"/>
    </source>
</evidence>
<dbReference type="GO" id="GO:0005829">
    <property type="term" value="C:cytosol"/>
    <property type="evidence" value="ECO:0007669"/>
    <property type="project" value="TreeGrafter"/>
</dbReference>
<feature type="binding site" evidence="11">
    <location>
        <position position="145"/>
    </location>
    <ligand>
        <name>Mg(2+)</name>
        <dbReference type="ChEBI" id="CHEBI:18420"/>
    </ligand>
</feature>
<keyword evidence="8 11" id="KW-0786">Thiamine pyrophosphate</keyword>
<dbReference type="InterPro" id="IPR020826">
    <property type="entry name" value="Transketolase_BS"/>
</dbReference>
<evidence type="ECO:0000256" key="8">
    <source>
        <dbReference type="ARBA" id="ARBA00023052"/>
    </source>
</evidence>